<evidence type="ECO:0000259" key="5">
    <source>
        <dbReference type="Pfam" id="PF01814"/>
    </source>
</evidence>
<keyword evidence="2" id="KW-0963">Cytoplasm</keyword>
<organism evidence="6 7">
    <name type="scientific">Vibrio algivorus</name>
    <dbReference type="NCBI Taxonomy" id="1667024"/>
    <lineage>
        <taxon>Bacteria</taxon>
        <taxon>Pseudomonadati</taxon>
        <taxon>Pseudomonadota</taxon>
        <taxon>Gammaproteobacteria</taxon>
        <taxon>Vibrionales</taxon>
        <taxon>Vibrionaceae</taxon>
        <taxon>Vibrio</taxon>
    </lineage>
</organism>
<dbReference type="PANTHER" id="PTHR36438:SF1">
    <property type="entry name" value="IRON-SULFUR CLUSTER REPAIR PROTEIN YTFE"/>
    <property type="match status" value="1"/>
</dbReference>
<comment type="subcellular location">
    <subcellularLocation>
        <location evidence="1">Cytoplasm</location>
    </subcellularLocation>
</comment>
<gene>
    <name evidence="6" type="ORF">FOF44_10395</name>
</gene>
<dbReference type="InterPro" id="IPR012312">
    <property type="entry name" value="Hemerythrin-like"/>
</dbReference>
<evidence type="ECO:0000313" key="7">
    <source>
        <dbReference type="Proteomes" id="UP000319828"/>
    </source>
</evidence>
<keyword evidence="4" id="KW-0408">Iron</keyword>
<dbReference type="OrthoDB" id="9797132at2"/>
<evidence type="ECO:0000313" key="6">
    <source>
        <dbReference type="EMBL" id="TVO36055.1"/>
    </source>
</evidence>
<sequence length="184" mass="21002">MEHIMSLQCGKTNLTQDQLSQLESMPADQLADLIESTHHQYIRETGPQLIEMADKLLRVHGEESETIQKLTPLIHALVNELTPHLYKEEQILFPAIKGLATQTPQQTCFGHIGNPIRVMTHEHNEADQIVVALQQVTQNFQAPEEACQTWQRCYKVCEEFCQDLINHIHVEDTILFPTAIKLAD</sequence>
<comment type="caution">
    <text evidence="6">The sequence shown here is derived from an EMBL/GenBank/DDBJ whole genome shotgun (WGS) entry which is preliminary data.</text>
</comment>
<reference evidence="6 7" key="1">
    <citation type="submission" date="2019-07" db="EMBL/GenBank/DDBJ databases">
        <title>The draft genome sequence of Vibrio algivorus M1486.</title>
        <authorList>
            <person name="Meng X."/>
        </authorList>
    </citation>
    <scope>NUCLEOTIDE SEQUENCE [LARGE SCALE GENOMIC DNA]</scope>
    <source>
        <strain evidence="6 7">M1486</strain>
    </source>
</reference>
<evidence type="ECO:0000256" key="1">
    <source>
        <dbReference type="ARBA" id="ARBA00004496"/>
    </source>
</evidence>
<proteinExistence type="predicted"/>
<evidence type="ECO:0000256" key="2">
    <source>
        <dbReference type="ARBA" id="ARBA00022490"/>
    </source>
</evidence>
<dbReference type="InterPro" id="IPR019903">
    <property type="entry name" value="RIC_family"/>
</dbReference>
<evidence type="ECO:0000256" key="3">
    <source>
        <dbReference type="ARBA" id="ARBA00022723"/>
    </source>
</evidence>
<dbReference type="AlphaFoldDB" id="A0A557P5W4"/>
<dbReference type="GO" id="GO:0005737">
    <property type="term" value="C:cytoplasm"/>
    <property type="evidence" value="ECO:0007669"/>
    <property type="project" value="UniProtKB-SubCell"/>
</dbReference>
<evidence type="ECO:0000256" key="4">
    <source>
        <dbReference type="ARBA" id="ARBA00023004"/>
    </source>
</evidence>
<name>A0A557P5W4_9VIBR</name>
<protein>
    <submittedName>
        <fullName evidence="6">Iron-sulfur cluster repair di-iron protein</fullName>
    </submittedName>
</protein>
<feature type="domain" description="Hemerythrin-like" evidence="5">
    <location>
        <begin position="37"/>
        <end position="179"/>
    </location>
</feature>
<dbReference type="EMBL" id="VMKJ01000019">
    <property type="protein sequence ID" value="TVO36055.1"/>
    <property type="molecule type" value="Genomic_DNA"/>
</dbReference>
<dbReference type="GO" id="GO:0046872">
    <property type="term" value="F:metal ion binding"/>
    <property type="evidence" value="ECO:0007669"/>
    <property type="project" value="UniProtKB-KW"/>
</dbReference>
<dbReference type="Proteomes" id="UP000319828">
    <property type="component" value="Unassembled WGS sequence"/>
</dbReference>
<accession>A0A557P5W4</accession>
<keyword evidence="3" id="KW-0479">Metal-binding</keyword>
<dbReference type="Pfam" id="PF01814">
    <property type="entry name" value="Hemerythrin"/>
    <property type="match status" value="1"/>
</dbReference>
<dbReference type="PANTHER" id="PTHR36438">
    <property type="entry name" value="IRON-SULFUR CLUSTER REPAIR PROTEIN YTFE"/>
    <property type="match status" value="1"/>
</dbReference>
<dbReference type="Gene3D" id="1.20.120.520">
    <property type="entry name" value="nmb1532 protein domain like"/>
    <property type="match status" value="1"/>
</dbReference>